<keyword evidence="2" id="KW-1185">Reference proteome</keyword>
<evidence type="ECO:0000313" key="2">
    <source>
        <dbReference type="Proteomes" id="UP001153332"/>
    </source>
</evidence>
<proteinExistence type="predicted"/>
<organism evidence="1 2">
    <name type="scientific">Lasiodiplodia mahajangana</name>
    <dbReference type="NCBI Taxonomy" id="1108764"/>
    <lineage>
        <taxon>Eukaryota</taxon>
        <taxon>Fungi</taxon>
        <taxon>Dikarya</taxon>
        <taxon>Ascomycota</taxon>
        <taxon>Pezizomycotina</taxon>
        <taxon>Dothideomycetes</taxon>
        <taxon>Dothideomycetes incertae sedis</taxon>
        <taxon>Botryosphaeriales</taxon>
        <taxon>Botryosphaeriaceae</taxon>
        <taxon>Lasiodiplodia</taxon>
    </lineage>
</organism>
<dbReference type="Proteomes" id="UP001153332">
    <property type="component" value="Unassembled WGS sequence"/>
</dbReference>
<comment type="caution">
    <text evidence="1">The sequence shown here is derived from an EMBL/GenBank/DDBJ whole genome shotgun (WGS) entry which is preliminary data.</text>
</comment>
<sequence>MPHPLKPIALPAIIFTAKGRLDSITAAARALKAPGPEYVSRVATIAYEELIPSRDLLLLGREYHAFLDPVVRIVNVATALARVVEPRPNKEHRGSAIDGKSTRRVSIL</sequence>
<protein>
    <submittedName>
        <fullName evidence="1">Uncharacterized protein</fullName>
    </submittedName>
</protein>
<gene>
    <name evidence="1" type="ORF">O1611_g6287</name>
</gene>
<dbReference type="EMBL" id="JAPUUL010001460">
    <property type="protein sequence ID" value="KAJ8127350.1"/>
    <property type="molecule type" value="Genomic_DNA"/>
</dbReference>
<reference evidence="1" key="1">
    <citation type="submission" date="2022-12" db="EMBL/GenBank/DDBJ databases">
        <title>Genome Sequence of Lasiodiplodia mahajangana.</title>
        <authorList>
            <person name="Buettner E."/>
        </authorList>
    </citation>
    <scope>NUCLEOTIDE SEQUENCE</scope>
    <source>
        <strain evidence="1">VT137</strain>
    </source>
</reference>
<accession>A0ACC2JIS7</accession>
<name>A0ACC2JIS7_9PEZI</name>
<evidence type="ECO:0000313" key="1">
    <source>
        <dbReference type="EMBL" id="KAJ8127350.1"/>
    </source>
</evidence>